<name>A0ABS9SAI2_9GAMM</name>
<protein>
    <submittedName>
        <fullName evidence="1">Uncharacterized protein</fullName>
    </submittedName>
</protein>
<evidence type="ECO:0000313" key="1">
    <source>
        <dbReference type="EMBL" id="MCH4813126.1"/>
    </source>
</evidence>
<dbReference type="EMBL" id="JAKVTW010000016">
    <property type="protein sequence ID" value="MCH4813126.1"/>
    <property type="molecule type" value="Genomic_DNA"/>
</dbReference>
<dbReference type="RefSeq" id="WP_240719410.1">
    <property type="nucleotide sequence ID" value="NZ_JAKVTW010000016.1"/>
</dbReference>
<accession>A0ABS9SAI2</accession>
<sequence>MEDEVYEFINETQVVFKDEDTVNITYKGENKEIELMIGAGGYYRPNTREVLPYKLINDISESFIGEDKECINKALRTAEDYIFGMIINYSN</sequence>
<dbReference type="Proteomes" id="UP001320609">
    <property type="component" value="Unassembled WGS sequence"/>
</dbReference>
<proteinExistence type="predicted"/>
<gene>
    <name evidence="1" type="ORF">MLE19_17465</name>
</gene>
<keyword evidence="2" id="KW-1185">Reference proteome</keyword>
<comment type="caution">
    <text evidence="1">The sequence shown here is derived from an EMBL/GenBank/DDBJ whole genome shotgun (WGS) entry which is preliminary data.</text>
</comment>
<organism evidence="1 2">
    <name type="scientific">Vreelandella neptunia</name>
    <dbReference type="NCBI Taxonomy" id="115551"/>
    <lineage>
        <taxon>Bacteria</taxon>
        <taxon>Pseudomonadati</taxon>
        <taxon>Pseudomonadota</taxon>
        <taxon>Gammaproteobacteria</taxon>
        <taxon>Oceanospirillales</taxon>
        <taxon>Halomonadaceae</taxon>
        <taxon>Vreelandella</taxon>
    </lineage>
</organism>
<reference evidence="1 2" key="1">
    <citation type="submission" date="2022-03" db="EMBL/GenBank/DDBJ databases">
        <title>Genomic signatures underlying metal tolerance in selected Arctic bacterial isolates.</title>
        <authorList>
            <person name="Thomas F.A."/>
            <person name="Venkatachalam S."/>
            <person name="Krishnan K.P."/>
        </authorList>
    </citation>
    <scope>NUCLEOTIDE SEQUENCE [LARGE SCALE GENOMIC DNA]</scope>
    <source>
        <strain evidence="1 2">HM116</strain>
    </source>
</reference>
<evidence type="ECO:0000313" key="2">
    <source>
        <dbReference type="Proteomes" id="UP001320609"/>
    </source>
</evidence>